<organism evidence="2 3">
    <name type="scientific">Pseudonocardia sediminis</name>
    <dbReference type="NCBI Taxonomy" id="1397368"/>
    <lineage>
        <taxon>Bacteria</taxon>
        <taxon>Bacillati</taxon>
        <taxon>Actinomycetota</taxon>
        <taxon>Actinomycetes</taxon>
        <taxon>Pseudonocardiales</taxon>
        <taxon>Pseudonocardiaceae</taxon>
        <taxon>Pseudonocardia</taxon>
    </lineage>
</organism>
<feature type="transmembrane region" description="Helical" evidence="1">
    <location>
        <begin position="79"/>
        <end position="101"/>
    </location>
</feature>
<proteinExistence type="predicted"/>
<evidence type="ECO:0000313" key="2">
    <source>
        <dbReference type="EMBL" id="RZT86675.1"/>
    </source>
</evidence>
<protein>
    <submittedName>
        <fullName evidence="2">Uncharacterized protein</fullName>
    </submittedName>
</protein>
<evidence type="ECO:0000256" key="1">
    <source>
        <dbReference type="SAM" id="Phobius"/>
    </source>
</evidence>
<dbReference type="AlphaFoldDB" id="A0A4Q7UY10"/>
<reference evidence="2 3" key="1">
    <citation type="submission" date="2019-02" db="EMBL/GenBank/DDBJ databases">
        <title>Sequencing the genomes of 1000 actinobacteria strains.</title>
        <authorList>
            <person name="Klenk H.-P."/>
        </authorList>
    </citation>
    <scope>NUCLEOTIDE SEQUENCE [LARGE SCALE GENOMIC DNA]</scope>
    <source>
        <strain evidence="2 3">DSM 45779</strain>
    </source>
</reference>
<dbReference type="Proteomes" id="UP000291591">
    <property type="component" value="Unassembled WGS sequence"/>
</dbReference>
<dbReference type="RefSeq" id="WP_130290933.1">
    <property type="nucleotide sequence ID" value="NZ_SHKL01000001.1"/>
</dbReference>
<keyword evidence="1" id="KW-1133">Transmembrane helix</keyword>
<dbReference type="EMBL" id="SHKL01000001">
    <property type="protein sequence ID" value="RZT86675.1"/>
    <property type="molecule type" value="Genomic_DNA"/>
</dbReference>
<comment type="caution">
    <text evidence="2">The sequence shown here is derived from an EMBL/GenBank/DDBJ whole genome shotgun (WGS) entry which is preliminary data.</text>
</comment>
<evidence type="ECO:0000313" key="3">
    <source>
        <dbReference type="Proteomes" id="UP000291591"/>
    </source>
</evidence>
<keyword evidence="3" id="KW-1185">Reference proteome</keyword>
<gene>
    <name evidence="2" type="ORF">EV383_3572</name>
</gene>
<sequence>MTTPRLPDSPGSLSALIPAQRTAPPAVHVPAQRASTVTAPPAVPAQRLPVAPETIVGTPPEQQVLSPAPVVVGRDTRLAVLWTLLGATMGVLILVAAALVLPLL</sequence>
<name>A0A4Q7UY10_PSEST</name>
<accession>A0A4Q7UY10</accession>
<keyword evidence="1" id="KW-0472">Membrane</keyword>
<keyword evidence="1" id="KW-0812">Transmembrane</keyword>